<dbReference type="GO" id="GO:0000028">
    <property type="term" value="P:ribosomal small subunit assembly"/>
    <property type="evidence" value="ECO:0007669"/>
    <property type="project" value="TreeGrafter"/>
</dbReference>
<sequence length="937" mass="106344">MISYKFSNLIGTVYNSGNILMTEQKNPNDQSITETLLLSPVGNKLTVFDLTNNVSQTLPFQNRSNIDRVALSPDRRTLITIDVDGFALFINFSKRVVIAHFNFKAPVTAFAFSPDSKFFVVATQGRKVKVFEVPSVDHKVYSPLVLYKKYGNLHSEEITGVTWTTDSRFFLTWSNDLTLKLMSLHKLPGYLPFTFGGNKKKIIKAFFNEDNTRIFTISQNGTLLLWKWQDEKSEGVQRMLEFQEFKMQKRLKTGQKENEYVPVEEDLSLYSEFEKKVTKGRFLLEKKTKFQLQNGAKISSCDYNSNTATTGNKILVVGQTNGVFALFNMDTLESVHSFQISENKIHSLSINASGEWIALASKDMGQLFVWEWKSETYVMKQQGHFFDLNTLAYSPDGALIATGGDDGKIKLWTQKNCLCFVTFSDHTAQVTDLKFIPKKGNAVLSSSLDGSVRAYDLVKYRCFRVMQANKPTQFNCLAIDSTGDLVCAGSMDPFNVYIWSLRTGQLIDELSGHTAPISCVQFASSGELLASGSWDHTIRVWDIFEKKGIIDTLNHSSEVLSLDFHPNNKDLVSTTLSGQTYVWQADQGNLIGTINCKDDLAGGRMRDDRVTAKNSTKNKHFNSISMSPNGDFFIGGGNSKHICLYDMRFKLMIKRFAITQNRSLDGVLQILNSKHVSGEAGVADHELDIDSDLEEDAWQVRNQADSNMPGAKKPNNAQAIKRNTKMAIRVKKVLFSPDGTSFACATTEGLVVYSLRNDNSLFNPVDIDENITLDNIIQSMALKINEHEIIDKVYKCIPIENVALIAAHFPSNYLYKYALKLYQPIRFLEYLCFEIEKGKDVEWNMIWLKNILRYQEAALKKYKELGQGGKGRSIMLKIYSSLSFYDQSLRKMQIFTEIQIPFRANENTHMMKYMLRTAEFRKEESTDENELMEQASQ</sequence>
<dbReference type="SUPFAM" id="SSF50978">
    <property type="entry name" value="WD40 repeat-like"/>
    <property type="match status" value="2"/>
</dbReference>
<dbReference type="PROSITE" id="PS50294">
    <property type="entry name" value="WD_REPEATS_REGION"/>
    <property type="match status" value="3"/>
</dbReference>
<dbReference type="OMA" id="VYEWQSE"/>
<dbReference type="PROSITE" id="PS50082">
    <property type="entry name" value="WD_REPEATS_2"/>
    <property type="match status" value="4"/>
</dbReference>
<dbReference type="AlphaFoldDB" id="A0A077ZQ48"/>
<protein>
    <submittedName>
        <fullName evidence="4">Wd40 repeat-like protein</fullName>
    </submittedName>
</protein>
<gene>
    <name evidence="4" type="primary">Contig19634.g20817</name>
    <name evidence="4" type="ORF">STYLEM_980</name>
</gene>
<dbReference type="GO" id="GO:0000462">
    <property type="term" value="P:maturation of SSU-rRNA from tricistronic rRNA transcript (SSU-rRNA, 5.8S rRNA, LSU-rRNA)"/>
    <property type="evidence" value="ECO:0007669"/>
    <property type="project" value="TreeGrafter"/>
</dbReference>
<dbReference type="SUPFAM" id="SSF50998">
    <property type="entry name" value="Quinoprotein alcohol dehydrogenase-like"/>
    <property type="match status" value="1"/>
</dbReference>
<dbReference type="PANTHER" id="PTHR19858:SF0">
    <property type="entry name" value="PERIODIC TRYPTOPHAN PROTEIN 2 HOMOLOG"/>
    <property type="match status" value="1"/>
</dbReference>
<dbReference type="GO" id="GO:0032040">
    <property type="term" value="C:small-subunit processome"/>
    <property type="evidence" value="ECO:0007669"/>
    <property type="project" value="TreeGrafter"/>
</dbReference>
<keyword evidence="1 3" id="KW-0853">WD repeat</keyword>
<dbReference type="PROSITE" id="PS00678">
    <property type="entry name" value="WD_REPEATS_1"/>
    <property type="match status" value="1"/>
</dbReference>
<dbReference type="CDD" id="cd00200">
    <property type="entry name" value="WD40"/>
    <property type="match status" value="1"/>
</dbReference>
<feature type="repeat" description="WD" evidence="3">
    <location>
        <begin position="381"/>
        <end position="412"/>
    </location>
</feature>
<dbReference type="EMBL" id="CCKQ01000936">
    <property type="protein sequence ID" value="CDW72028.1"/>
    <property type="molecule type" value="Genomic_DNA"/>
</dbReference>
<keyword evidence="5" id="KW-1185">Reference proteome</keyword>
<dbReference type="GO" id="GO:0034388">
    <property type="term" value="C:Pwp2p-containing subcomplex of 90S preribosome"/>
    <property type="evidence" value="ECO:0007669"/>
    <property type="project" value="TreeGrafter"/>
</dbReference>
<feature type="repeat" description="WD" evidence="3">
    <location>
        <begin position="423"/>
        <end position="457"/>
    </location>
</feature>
<keyword evidence="2" id="KW-0677">Repeat</keyword>
<evidence type="ECO:0000313" key="5">
    <source>
        <dbReference type="Proteomes" id="UP000039865"/>
    </source>
</evidence>
<dbReference type="InParanoid" id="A0A077ZQ48"/>
<dbReference type="SMR" id="A0A077ZQ48"/>
<accession>A0A077ZQ48</accession>
<feature type="repeat" description="WD" evidence="3">
    <location>
        <begin position="552"/>
        <end position="593"/>
    </location>
</feature>
<evidence type="ECO:0000313" key="4">
    <source>
        <dbReference type="EMBL" id="CDW72028.1"/>
    </source>
</evidence>
<dbReference type="Pfam" id="PF00400">
    <property type="entry name" value="WD40"/>
    <property type="match status" value="5"/>
</dbReference>
<organism evidence="4 5">
    <name type="scientific">Stylonychia lemnae</name>
    <name type="common">Ciliate</name>
    <dbReference type="NCBI Taxonomy" id="5949"/>
    <lineage>
        <taxon>Eukaryota</taxon>
        <taxon>Sar</taxon>
        <taxon>Alveolata</taxon>
        <taxon>Ciliophora</taxon>
        <taxon>Intramacronucleata</taxon>
        <taxon>Spirotrichea</taxon>
        <taxon>Stichotrichia</taxon>
        <taxon>Sporadotrichida</taxon>
        <taxon>Oxytrichidae</taxon>
        <taxon>Stylonychinae</taxon>
        <taxon>Stylonychia</taxon>
    </lineage>
</organism>
<dbReference type="InterPro" id="IPR027145">
    <property type="entry name" value="PWP2"/>
</dbReference>
<dbReference type="Proteomes" id="UP000039865">
    <property type="component" value="Unassembled WGS sequence"/>
</dbReference>
<dbReference type="InterPro" id="IPR019775">
    <property type="entry name" value="WD40_repeat_CS"/>
</dbReference>
<dbReference type="InterPro" id="IPR011047">
    <property type="entry name" value="Quinoprotein_ADH-like_sf"/>
</dbReference>
<evidence type="ECO:0000256" key="3">
    <source>
        <dbReference type="PROSITE-ProRule" id="PRU00221"/>
    </source>
</evidence>
<feature type="repeat" description="WD" evidence="3">
    <location>
        <begin position="510"/>
        <end position="543"/>
    </location>
</feature>
<dbReference type="Gene3D" id="2.130.10.10">
    <property type="entry name" value="YVTN repeat-like/Quinoprotein amine dehydrogenase"/>
    <property type="match status" value="3"/>
</dbReference>
<dbReference type="InterPro" id="IPR015943">
    <property type="entry name" value="WD40/YVTN_repeat-like_dom_sf"/>
</dbReference>
<dbReference type="InterPro" id="IPR001680">
    <property type="entry name" value="WD40_rpt"/>
</dbReference>
<dbReference type="OrthoDB" id="3142434at2759"/>
<dbReference type="InterPro" id="IPR036322">
    <property type="entry name" value="WD40_repeat_dom_sf"/>
</dbReference>
<evidence type="ECO:0000256" key="2">
    <source>
        <dbReference type="ARBA" id="ARBA00022737"/>
    </source>
</evidence>
<dbReference type="FunCoup" id="A0A077ZQ48">
    <property type="interactions" value="238"/>
</dbReference>
<reference evidence="4 5" key="1">
    <citation type="submission" date="2014-06" db="EMBL/GenBank/DDBJ databases">
        <authorList>
            <person name="Swart Estienne"/>
        </authorList>
    </citation>
    <scope>NUCLEOTIDE SEQUENCE [LARGE SCALE GENOMIC DNA]</scope>
    <source>
        <strain evidence="4 5">130c</strain>
    </source>
</reference>
<name>A0A077ZQ48_STYLE</name>
<dbReference type="SMART" id="SM00320">
    <property type="entry name" value="WD40"/>
    <property type="match status" value="12"/>
</dbReference>
<proteinExistence type="predicted"/>
<dbReference type="PANTHER" id="PTHR19858">
    <property type="entry name" value="WD40 REPEAT PROTEIN"/>
    <property type="match status" value="1"/>
</dbReference>
<evidence type="ECO:0000256" key="1">
    <source>
        <dbReference type="ARBA" id="ARBA00022574"/>
    </source>
</evidence>